<evidence type="ECO:0000313" key="3">
    <source>
        <dbReference type="EMBL" id="BAS73392.1"/>
    </source>
</evidence>
<feature type="domain" description="PATROL1-like C-terminal" evidence="2">
    <location>
        <begin position="40"/>
        <end position="93"/>
    </location>
</feature>
<reference evidence="3 4" key="2">
    <citation type="journal article" date="2013" name="Plant Cell Physiol.">
        <title>Rice Annotation Project Database (RAP-DB): an integrative and interactive database for rice genomics.</title>
        <authorList>
            <person name="Sakai H."/>
            <person name="Lee S.S."/>
            <person name="Tanaka T."/>
            <person name="Numa H."/>
            <person name="Kim J."/>
            <person name="Kawahara Y."/>
            <person name="Wakimoto H."/>
            <person name="Yang C.C."/>
            <person name="Iwamoto M."/>
            <person name="Abe T."/>
            <person name="Yamada Y."/>
            <person name="Muto A."/>
            <person name="Inokuchi H."/>
            <person name="Ikemura T."/>
            <person name="Matsumoto T."/>
            <person name="Sasaki T."/>
            <person name="Itoh T."/>
        </authorList>
    </citation>
    <scope>NUCLEOTIDE SEQUENCE [LARGE SCALE GENOMIC DNA]</scope>
    <source>
        <strain evidence="4">cv. Nipponbare</strain>
    </source>
</reference>
<dbReference type="InterPro" id="IPR057984">
    <property type="entry name" value="PATROL1_C"/>
</dbReference>
<evidence type="ECO:0000313" key="4">
    <source>
        <dbReference type="Proteomes" id="UP000059680"/>
    </source>
</evidence>
<feature type="compositionally biased region" description="Low complexity" evidence="1">
    <location>
        <begin position="190"/>
        <end position="213"/>
    </location>
</feature>
<name>A0A0P0V5U8_ORYSJ</name>
<dbReference type="PaxDb" id="39947-A0A0P0V5U8"/>
<dbReference type="STRING" id="39947.A0A0P0V5U8"/>
<evidence type="ECO:0000256" key="1">
    <source>
        <dbReference type="SAM" id="MobiDB-lite"/>
    </source>
</evidence>
<reference evidence="3 4" key="3">
    <citation type="journal article" date="2013" name="Rice">
        <title>Improvement of the Oryza sativa Nipponbare reference genome using next generation sequence and optical map data.</title>
        <authorList>
            <person name="Kawahara Y."/>
            <person name="de la Bastide M."/>
            <person name="Hamilton J.P."/>
            <person name="Kanamori H."/>
            <person name="McCombie W.R."/>
            <person name="Ouyang S."/>
            <person name="Schwartz D.C."/>
            <person name="Tanaka T."/>
            <person name="Wu J."/>
            <person name="Zhou S."/>
            <person name="Childs K.L."/>
            <person name="Davidson R.M."/>
            <person name="Lin H."/>
            <person name="Quesada-Ocampo L."/>
            <person name="Vaillancourt B."/>
            <person name="Sakai H."/>
            <person name="Lee S.S."/>
            <person name="Kim J."/>
            <person name="Numa H."/>
            <person name="Itoh T."/>
            <person name="Buell C.R."/>
            <person name="Matsumoto T."/>
        </authorList>
    </citation>
    <scope>NUCLEOTIDE SEQUENCE [LARGE SCALE GENOMIC DNA]</scope>
    <source>
        <strain evidence="4">cv. Nipponbare</strain>
    </source>
</reference>
<protein>
    <submittedName>
        <fullName evidence="3">Os01g0644500 protein</fullName>
    </submittedName>
</protein>
<organism evidence="3 4">
    <name type="scientific">Oryza sativa subsp. japonica</name>
    <name type="common">Rice</name>
    <dbReference type="NCBI Taxonomy" id="39947"/>
    <lineage>
        <taxon>Eukaryota</taxon>
        <taxon>Viridiplantae</taxon>
        <taxon>Streptophyta</taxon>
        <taxon>Embryophyta</taxon>
        <taxon>Tracheophyta</taxon>
        <taxon>Spermatophyta</taxon>
        <taxon>Magnoliopsida</taxon>
        <taxon>Liliopsida</taxon>
        <taxon>Poales</taxon>
        <taxon>Poaceae</taxon>
        <taxon>BOP clade</taxon>
        <taxon>Oryzoideae</taxon>
        <taxon>Oryzeae</taxon>
        <taxon>Oryzinae</taxon>
        <taxon>Oryza</taxon>
        <taxon>Oryza sativa</taxon>
    </lineage>
</organism>
<keyword evidence="4" id="KW-1185">Reference proteome</keyword>
<proteinExistence type="predicted"/>
<dbReference type="AlphaFoldDB" id="A0A0P0V5U8"/>
<feature type="non-terminal residue" evidence="3">
    <location>
        <position position="273"/>
    </location>
</feature>
<dbReference type="Proteomes" id="UP000059680">
    <property type="component" value="Chromosome 1"/>
</dbReference>
<dbReference type="EMBL" id="AP014957">
    <property type="protein sequence ID" value="BAS73392.1"/>
    <property type="molecule type" value="Genomic_DNA"/>
</dbReference>
<evidence type="ECO:0000259" key="2">
    <source>
        <dbReference type="Pfam" id="PF25761"/>
    </source>
</evidence>
<dbReference type="InParanoid" id="A0A0P0V5U8"/>
<feature type="compositionally biased region" description="Pro residues" evidence="1">
    <location>
        <begin position="257"/>
        <end position="273"/>
    </location>
</feature>
<sequence length="273" mass="29009">SCLCRPPAGGEEAGGELLLRDRELRGRTRRRGRRVPPHLLNSHHSFYDGLYVGGVADARIRPALRTLKQNMSLLLSVLIDRVQPVAVQEASEAARRSGGRRRRSAAARRRSRRRQRSSSTGATGAQRAAGWRGGRPERVAGRQPVATAGDAGAAQDPVGDGRRLSGSRPQGPPLGGSLQEARGDGGTRGAPRTAAPATATARPSASSPSSRPSTAPPPPRAPRRRCPSRRRLWPWRPLATPAGLSALRIRHSASPSPVAPLRPSPPRSIPPAS</sequence>
<dbReference type="Gramene" id="Os01t0644500-00">
    <property type="protein sequence ID" value="Os01t0644500-00"/>
    <property type="gene ID" value="Os01g0644500"/>
</dbReference>
<reference evidence="4" key="1">
    <citation type="journal article" date="2005" name="Nature">
        <title>The map-based sequence of the rice genome.</title>
        <authorList>
            <consortium name="International rice genome sequencing project (IRGSP)"/>
            <person name="Matsumoto T."/>
            <person name="Wu J."/>
            <person name="Kanamori H."/>
            <person name="Katayose Y."/>
            <person name="Fujisawa M."/>
            <person name="Namiki N."/>
            <person name="Mizuno H."/>
            <person name="Yamamoto K."/>
            <person name="Antonio B.A."/>
            <person name="Baba T."/>
            <person name="Sakata K."/>
            <person name="Nagamura Y."/>
            <person name="Aoki H."/>
            <person name="Arikawa K."/>
            <person name="Arita K."/>
            <person name="Bito T."/>
            <person name="Chiden Y."/>
            <person name="Fujitsuka N."/>
            <person name="Fukunaka R."/>
            <person name="Hamada M."/>
            <person name="Harada C."/>
            <person name="Hayashi A."/>
            <person name="Hijishita S."/>
            <person name="Honda M."/>
            <person name="Hosokawa S."/>
            <person name="Ichikawa Y."/>
            <person name="Idonuma A."/>
            <person name="Iijima M."/>
            <person name="Ikeda M."/>
            <person name="Ikeno M."/>
            <person name="Ito K."/>
            <person name="Ito S."/>
            <person name="Ito T."/>
            <person name="Ito Y."/>
            <person name="Ito Y."/>
            <person name="Iwabuchi A."/>
            <person name="Kamiya K."/>
            <person name="Karasawa W."/>
            <person name="Kurita K."/>
            <person name="Katagiri S."/>
            <person name="Kikuta A."/>
            <person name="Kobayashi H."/>
            <person name="Kobayashi N."/>
            <person name="Machita K."/>
            <person name="Maehara T."/>
            <person name="Masukawa M."/>
            <person name="Mizubayashi T."/>
            <person name="Mukai Y."/>
            <person name="Nagasaki H."/>
            <person name="Nagata Y."/>
            <person name="Naito S."/>
            <person name="Nakashima M."/>
            <person name="Nakama Y."/>
            <person name="Nakamichi Y."/>
            <person name="Nakamura M."/>
            <person name="Meguro A."/>
            <person name="Negishi M."/>
            <person name="Ohta I."/>
            <person name="Ohta T."/>
            <person name="Okamoto M."/>
            <person name="Ono N."/>
            <person name="Saji S."/>
            <person name="Sakaguchi M."/>
            <person name="Sakai K."/>
            <person name="Shibata M."/>
            <person name="Shimokawa T."/>
            <person name="Song J."/>
            <person name="Takazaki Y."/>
            <person name="Terasawa K."/>
            <person name="Tsugane M."/>
            <person name="Tsuji K."/>
            <person name="Ueda S."/>
            <person name="Waki K."/>
            <person name="Yamagata H."/>
            <person name="Yamamoto M."/>
            <person name="Yamamoto S."/>
            <person name="Yamane H."/>
            <person name="Yoshiki S."/>
            <person name="Yoshihara R."/>
            <person name="Yukawa K."/>
            <person name="Zhong H."/>
            <person name="Yano M."/>
            <person name="Yuan Q."/>
            <person name="Ouyang S."/>
            <person name="Liu J."/>
            <person name="Jones K.M."/>
            <person name="Gansberger K."/>
            <person name="Moffat K."/>
            <person name="Hill J."/>
            <person name="Bera J."/>
            <person name="Fadrosh D."/>
            <person name="Jin S."/>
            <person name="Johri S."/>
            <person name="Kim M."/>
            <person name="Overton L."/>
            <person name="Reardon M."/>
            <person name="Tsitrin T."/>
            <person name="Vuong H."/>
            <person name="Weaver B."/>
            <person name="Ciecko A."/>
            <person name="Tallon L."/>
            <person name="Jackson J."/>
            <person name="Pai G."/>
            <person name="Aken S.V."/>
            <person name="Utterback T."/>
            <person name="Reidmuller S."/>
            <person name="Feldblyum T."/>
            <person name="Hsiao J."/>
            <person name="Zismann V."/>
            <person name="Iobst S."/>
            <person name="de Vazeille A.R."/>
            <person name="Buell C.R."/>
            <person name="Ying K."/>
            <person name="Li Y."/>
            <person name="Lu T."/>
            <person name="Huang Y."/>
            <person name="Zhao Q."/>
            <person name="Feng Q."/>
            <person name="Zhang L."/>
            <person name="Zhu J."/>
            <person name="Weng Q."/>
            <person name="Mu J."/>
            <person name="Lu Y."/>
            <person name="Fan D."/>
            <person name="Liu Y."/>
            <person name="Guan J."/>
            <person name="Zhang Y."/>
            <person name="Yu S."/>
            <person name="Liu X."/>
            <person name="Zhang Y."/>
            <person name="Hong G."/>
            <person name="Han B."/>
            <person name="Choisne N."/>
            <person name="Demange N."/>
            <person name="Orjeda G."/>
            <person name="Samain S."/>
            <person name="Cattolico L."/>
            <person name="Pelletier E."/>
            <person name="Couloux A."/>
            <person name="Segurens B."/>
            <person name="Wincker P."/>
            <person name="D'Hont A."/>
            <person name="Scarpelli C."/>
            <person name="Weissenbach J."/>
            <person name="Salanoubat M."/>
            <person name="Quetier F."/>
            <person name="Yu Y."/>
            <person name="Kim H.R."/>
            <person name="Rambo T."/>
            <person name="Currie J."/>
            <person name="Collura K."/>
            <person name="Luo M."/>
            <person name="Yang T."/>
            <person name="Ammiraju J.S.S."/>
            <person name="Engler F."/>
            <person name="Soderlund C."/>
            <person name="Wing R.A."/>
            <person name="Palmer L.E."/>
            <person name="de la Bastide M."/>
            <person name="Spiegel L."/>
            <person name="Nascimento L."/>
            <person name="Zutavern T."/>
            <person name="O'Shaughnessy A."/>
            <person name="Dike S."/>
            <person name="Dedhia N."/>
            <person name="Preston R."/>
            <person name="Balija V."/>
            <person name="McCombie W.R."/>
            <person name="Chow T."/>
            <person name="Chen H."/>
            <person name="Chung M."/>
            <person name="Chen C."/>
            <person name="Shaw J."/>
            <person name="Wu H."/>
            <person name="Hsiao K."/>
            <person name="Chao Y."/>
            <person name="Chu M."/>
            <person name="Cheng C."/>
            <person name="Hour A."/>
            <person name="Lee P."/>
            <person name="Lin S."/>
            <person name="Lin Y."/>
            <person name="Liou J."/>
            <person name="Liu S."/>
            <person name="Hsing Y."/>
            <person name="Raghuvanshi S."/>
            <person name="Mohanty A."/>
            <person name="Bharti A.K."/>
            <person name="Gaur A."/>
            <person name="Gupta V."/>
            <person name="Kumar D."/>
            <person name="Ravi V."/>
            <person name="Vij S."/>
            <person name="Kapur A."/>
            <person name="Khurana P."/>
            <person name="Khurana P."/>
            <person name="Khurana J.P."/>
            <person name="Tyagi A.K."/>
            <person name="Gaikwad K."/>
            <person name="Singh A."/>
            <person name="Dalal V."/>
            <person name="Srivastava S."/>
            <person name="Dixit A."/>
            <person name="Pal A.K."/>
            <person name="Ghazi I.A."/>
            <person name="Yadav M."/>
            <person name="Pandit A."/>
            <person name="Bhargava A."/>
            <person name="Sureshbabu K."/>
            <person name="Batra K."/>
            <person name="Sharma T.R."/>
            <person name="Mohapatra T."/>
            <person name="Singh N.K."/>
            <person name="Messing J."/>
            <person name="Nelson A.B."/>
            <person name="Fuks G."/>
            <person name="Kavchok S."/>
            <person name="Keizer G."/>
            <person name="Linton E."/>
            <person name="Llaca V."/>
            <person name="Song R."/>
            <person name="Tanyolac B."/>
            <person name="Young S."/>
            <person name="Ho-Il K."/>
            <person name="Hahn J.H."/>
            <person name="Sangsakoo G."/>
            <person name="Vanavichit A."/>
            <person name="de Mattos Luiz.A.T."/>
            <person name="Zimmer P.D."/>
            <person name="Malone G."/>
            <person name="Dellagostin O."/>
            <person name="de Oliveira A.C."/>
            <person name="Bevan M."/>
            <person name="Bancroft I."/>
            <person name="Minx P."/>
            <person name="Cordum H."/>
            <person name="Wilson R."/>
            <person name="Cheng Z."/>
            <person name="Jin W."/>
            <person name="Jiang J."/>
            <person name="Leong S.A."/>
            <person name="Iwama H."/>
            <person name="Gojobori T."/>
            <person name="Itoh T."/>
            <person name="Niimura Y."/>
            <person name="Fujii Y."/>
            <person name="Habara T."/>
            <person name="Sakai H."/>
            <person name="Sato Y."/>
            <person name="Wilson G."/>
            <person name="Kumar K."/>
            <person name="McCouch S."/>
            <person name="Juretic N."/>
            <person name="Hoen D."/>
            <person name="Wright S."/>
            <person name="Bruskiewich R."/>
            <person name="Bureau T."/>
            <person name="Miyao A."/>
            <person name="Hirochika H."/>
            <person name="Nishikawa T."/>
            <person name="Kadowaki K."/>
            <person name="Sugiura M."/>
            <person name="Burr B."/>
            <person name="Sasaki T."/>
        </authorList>
    </citation>
    <scope>NUCLEOTIDE SEQUENCE [LARGE SCALE GENOMIC DNA]</scope>
    <source>
        <strain evidence="4">cv. Nipponbare</strain>
    </source>
</reference>
<feature type="region of interest" description="Disordered" evidence="1">
    <location>
        <begin position="91"/>
        <end position="273"/>
    </location>
</feature>
<gene>
    <name evidence="3" type="ordered locus">Os01g0644500</name>
    <name evidence="3" type="ORF">OSNPB_010644500</name>
</gene>
<feature type="compositionally biased region" description="Basic residues" evidence="1">
    <location>
        <begin position="221"/>
        <end position="233"/>
    </location>
</feature>
<dbReference type="Pfam" id="PF25761">
    <property type="entry name" value="TPR_PATROL1"/>
    <property type="match status" value="1"/>
</dbReference>
<feature type="compositionally biased region" description="Basic residues" evidence="1">
    <location>
        <begin position="97"/>
        <end position="116"/>
    </location>
</feature>
<accession>A0A0P0V5U8</accession>
<feature type="compositionally biased region" description="Low complexity" evidence="1">
    <location>
        <begin position="117"/>
        <end position="130"/>
    </location>
</feature>